<sequence>MYIQVPYTLLRNRTFNYNRKINSSILRVLLGTKEEANQPIAHYLFQSNWKHLQHLDSQLVDLVLEAGTKECTPVHDSFIVSTKHPTWLESQIYAAYKKMTGFEAKIALEDTPDLSELDSQLLHYKQ</sequence>
<proteinExistence type="predicted"/>
<dbReference type="Proteomes" id="UP001501565">
    <property type="component" value="Unassembled WGS sequence"/>
</dbReference>
<reference evidence="2" key="1">
    <citation type="journal article" date="2019" name="Int. J. Syst. Evol. Microbiol.">
        <title>The Global Catalogue of Microorganisms (GCM) 10K type strain sequencing project: providing services to taxonomists for standard genome sequencing and annotation.</title>
        <authorList>
            <consortium name="The Broad Institute Genomics Platform"/>
            <consortium name="The Broad Institute Genome Sequencing Center for Infectious Disease"/>
            <person name="Wu L."/>
            <person name="Ma J."/>
        </authorList>
    </citation>
    <scope>NUCLEOTIDE SEQUENCE [LARGE SCALE GENOMIC DNA]</scope>
    <source>
        <strain evidence="2">JCM 17551</strain>
    </source>
</reference>
<evidence type="ECO:0000313" key="2">
    <source>
        <dbReference type="Proteomes" id="UP001501565"/>
    </source>
</evidence>
<comment type="caution">
    <text evidence="1">The sequence shown here is derived from an EMBL/GenBank/DDBJ whole genome shotgun (WGS) entry which is preliminary data.</text>
</comment>
<name>A0ABP7NBZ2_9GAMM</name>
<dbReference type="EMBL" id="BAABBN010000015">
    <property type="protein sequence ID" value="GAA3941682.1"/>
    <property type="molecule type" value="Genomic_DNA"/>
</dbReference>
<evidence type="ECO:0000313" key="1">
    <source>
        <dbReference type="EMBL" id="GAA3941682.1"/>
    </source>
</evidence>
<gene>
    <name evidence="1" type="ORF">GCM10022277_42000</name>
</gene>
<accession>A0ABP7NBZ2</accession>
<keyword evidence="2" id="KW-1185">Reference proteome</keyword>
<organism evidence="1 2">
    <name type="scientific">Litoribacillus peritrichatus</name>
    <dbReference type="NCBI Taxonomy" id="718191"/>
    <lineage>
        <taxon>Bacteria</taxon>
        <taxon>Pseudomonadati</taxon>
        <taxon>Pseudomonadota</taxon>
        <taxon>Gammaproteobacteria</taxon>
        <taxon>Oceanospirillales</taxon>
        <taxon>Oceanospirillaceae</taxon>
        <taxon>Litoribacillus</taxon>
    </lineage>
</organism>
<protein>
    <submittedName>
        <fullName evidence="1">Uncharacterized protein</fullName>
    </submittedName>
</protein>
<dbReference type="RefSeq" id="WP_344800620.1">
    <property type="nucleotide sequence ID" value="NZ_BAABBN010000015.1"/>
</dbReference>